<dbReference type="EMBL" id="OE841470">
    <property type="protein sequence ID" value="CAD7595876.1"/>
    <property type="molecule type" value="Genomic_DNA"/>
</dbReference>
<dbReference type="AlphaFoldDB" id="A0A7R9JZL8"/>
<organism evidence="2">
    <name type="scientific">Timema genevievae</name>
    <name type="common">Walking stick</name>
    <dbReference type="NCBI Taxonomy" id="629358"/>
    <lineage>
        <taxon>Eukaryota</taxon>
        <taxon>Metazoa</taxon>
        <taxon>Ecdysozoa</taxon>
        <taxon>Arthropoda</taxon>
        <taxon>Hexapoda</taxon>
        <taxon>Insecta</taxon>
        <taxon>Pterygota</taxon>
        <taxon>Neoptera</taxon>
        <taxon>Polyneoptera</taxon>
        <taxon>Phasmatodea</taxon>
        <taxon>Timematodea</taxon>
        <taxon>Timematoidea</taxon>
        <taxon>Timematidae</taxon>
        <taxon>Timema</taxon>
    </lineage>
</organism>
<accession>A0A7R9JZL8</accession>
<protein>
    <submittedName>
        <fullName evidence="2">Uncharacterized protein</fullName>
    </submittedName>
</protein>
<name>A0A7R9JZL8_TIMGE</name>
<evidence type="ECO:0000256" key="1">
    <source>
        <dbReference type="SAM" id="MobiDB-lite"/>
    </source>
</evidence>
<sequence>MFFIVPLKRKSKVLMTHNQVNQPDLVMQQHLAVSHKADDVLSLSARPQNDGPLTTFQDDIIVIPPLPLEDDYDDSAREGWFNPFPAFDMTPWYRPISVGFEDFLSSVTRHFKDLTDLASKGNTTSETKVINGTIMTINETSYIDEATGTVFRIKSIDLHPSETTPTEGESKPAVTTEAAVISSAADGSEPGSTEEIDSNPPNVGDVDIDETAKESNEIPTGKIYPLVAGKDNVSPHPTEMLVRREFYYPEYNLDNEVEVFEVDHQPYDLQNDVYVNNILEEKIRQSGGMHQLHPDVELFDVGQGKVEKTYPNYQIKSNGWDDFEDFQS</sequence>
<evidence type="ECO:0000313" key="2">
    <source>
        <dbReference type="EMBL" id="CAD7595876.1"/>
    </source>
</evidence>
<feature type="region of interest" description="Disordered" evidence="1">
    <location>
        <begin position="182"/>
        <end position="217"/>
    </location>
</feature>
<gene>
    <name evidence="2" type="ORF">TGEB3V08_LOCUS6206</name>
</gene>
<reference evidence="2" key="1">
    <citation type="submission" date="2020-11" db="EMBL/GenBank/DDBJ databases">
        <authorList>
            <person name="Tran Van P."/>
        </authorList>
    </citation>
    <scope>NUCLEOTIDE SEQUENCE</scope>
</reference>
<proteinExistence type="predicted"/>